<feature type="transmembrane region" description="Helical" evidence="1">
    <location>
        <begin position="50"/>
        <end position="73"/>
    </location>
</feature>
<protein>
    <submittedName>
        <fullName evidence="2">Uncharacterized protein</fullName>
    </submittedName>
</protein>
<reference evidence="2" key="1">
    <citation type="submission" date="2018-02" db="EMBL/GenBank/DDBJ databases">
        <title>Rhizophora mucronata_Transcriptome.</title>
        <authorList>
            <person name="Meera S.P."/>
            <person name="Sreeshan A."/>
            <person name="Augustine A."/>
        </authorList>
    </citation>
    <scope>NUCLEOTIDE SEQUENCE</scope>
    <source>
        <tissue evidence="2">Leaf</tissue>
    </source>
</reference>
<keyword evidence="1" id="KW-0812">Transmembrane</keyword>
<dbReference type="EMBL" id="GGEC01051606">
    <property type="protein sequence ID" value="MBX32090.1"/>
    <property type="molecule type" value="Transcribed_RNA"/>
</dbReference>
<organism evidence="2">
    <name type="scientific">Rhizophora mucronata</name>
    <name type="common">Asiatic mangrove</name>
    <dbReference type="NCBI Taxonomy" id="61149"/>
    <lineage>
        <taxon>Eukaryota</taxon>
        <taxon>Viridiplantae</taxon>
        <taxon>Streptophyta</taxon>
        <taxon>Embryophyta</taxon>
        <taxon>Tracheophyta</taxon>
        <taxon>Spermatophyta</taxon>
        <taxon>Magnoliopsida</taxon>
        <taxon>eudicotyledons</taxon>
        <taxon>Gunneridae</taxon>
        <taxon>Pentapetalae</taxon>
        <taxon>rosids</taxon>
        <taxon>fabids</taxon>
        <taxon>Malpighiales</taxon>
        <taxon>Rhizophoraceae</taxon>
        <taxon>Rhizophora</taxon>
    </lineage>
</organism>
<sequence>MMMARPGVAPPAASFPIYRMGYRCQASNQLYHTSRFPVFLSLLPGEWWLMRFLFSSFFGLSFSHLTSLLLLFLTTVL</sequence>
<keyword evidence="1" id="KW-0472">Membrane</keyword>
<accession>A0A2P2MPF9</accession>
<evidence type="ECO:0000256" key="1">
    <source>
        <dbReference type="SAM" id="Phobius"/>
    </source>
</evidence>
<keyword evidence="1" id="KW-1133">Transmembrane helix</keyword>
<evidence type="ECO:0000313" key="2">
    <source>
        <dbReference type="EMBL" id="MBX32090.1"/>
    </source>
</evidence>
<name>A0A2P2MPF9_RHIMU</name>
<dbReference type="AlphaFoldDB" id="A0A2P2MPF9"/>
<proteinExistence type="predicted"/>